<dbReference type="InterPro" id="IPR045167">
    <property type="entry name" value="Hobbit"/>
</dbReference>
<evidence type="ECO:0000313" key="3">
    <source>
        <dbReference type="Proteomes" id="UP000179807"/>
    </source>
</evidence>
<accession>A0A1J4KT78</accession>
<dbReference type="PANTHER" id="PTHR15678">
    <property type="entry name" value="ANTIGEN MLAA-22-RELATED"/>
    <property type="match status" value="1"/>
</dbReference>
<dbReference type="EMBL" id="MLAK01000558">
    <property type="protein sequence ID" value="OHT12693.1"/>
    <property type="molecule type" value="Genomic_DNA"/>
</dbReference>
<reference evidence="2" key="1">
    <citation type="submission" date="2016-10" db="EMBL/GenBank/DDBJ databases">
        <authorList>
            <person name="Benchimol M."/>
            <person name="Almeida L.G."/>
            <person name="Vasconcelos A.T."/>
            <person name="Perreira-Neves A."/>
            <person name="Rosa I.A."/>
            <person name="Tasca T."/>
            <person name="Bogo M.R."/>
            <person name="de Souza W."/>
        </authorList>
    </citation>
    <scope>NUCLEOTIDE SEQUENCE [LARGE SCALE GENOMIC DNA]</scope>
    <source>
        <strain evidence="2">K</strain>
    </source>
</reference>
<dbReference type="Proteomes" id="UP000179807">
    <property type="component" value="Unassembled WGS sequence"/>
</dbReference>
<evidence type="ECO:0000313" key="2">
    <source>
        <dbReference type="EMBL" id="OHT12693.1"/>
    </source>
</evidence>
<dbReference type="PANTHER" id="PTHR15678:SF6">
    <property type="entry name" value="BRIDGE-LIKE LIPID TRANSFER PROTEIN FAMILY MEMBER 2"/>
    <property type="match status" value="1"/>
</dbReference>
<dbReference type="RefSeq" id="XP_068365829.1">
    <property type="nucleotide sequence ID" value="XM_068499566.1"/>
</dbReference>
<dbReference type="OrthoDB" id="1562405at2759"/>
<feature type="domain" description="FMP27/BLTP2/Hobbit GFWDK motif-containing RBG unit" evidence="1">
    <location>
        <begin position="618"/>
        <end position="745"/>
    </location>
</feature>
<evidence type="ECO:0000259" key="1">
    <source>
        <dbReference type="SMART" id="SM01214"/>
    </source>
</evidence>
<proteinExistence type="predicted"/>
<dbReference type="Pfam" id="PF10344">
    <property type="entry name" value="Hobbit"/>
    <property type="match status" value="1"/>
</dbReference>
<dbReference type="SMART" id="SM01214">
    <property type="entry name" value="Fmp27_GFWDK"/>
    <property type="match status" value="1"/>
</dbReference>
<name>A0A1J4KT78_9EUKA</name>
<sequence length="1487" mass="173307">MDFLFFCFFLSVVIFLWALLFRLFTGWYINRALSKKFQLTPGPKPFSYSTLILTTNDFTLTLQNLFVSVNFFGLFSSRFVFLSVNCESVDIEFFHKPHHTLKHKPHTVSENIFIQVCLHILTMLIKKIIIRIGSFSVKRKSISLQASMLNFDYLMQNKAFCVDFDIQEFSIALDDFLIVQFNPISFHPRFDADPILSLINLEAIAIPFGYSVPSIKMSIDKNELKFEKIDCSWIFPRGKIEITTPELKARLSTTFPKFSLNITELSGFFSRHLYEITNLNLDKNQISVKKLKIYNEERLFLKIDQYSGSQISNEEWNHNCNNIDVLYHTKTGLCIIPFIFKEIAPYFEKMMRKPDKIILPAFKLITNRIFFHFKLTDLATMDIKIHDISMENCLIKINNIKVLFNNIKIAIMKTFNILINENDFLEIRFKTFHFHGRTNIIIADFLTETLFAWRAVAPYMLKHYVDHESLPFPVVLKCDLITCVFHDSILHQSLSRANRTLPEILSDSYIREFLLTKRAKELSMSQQSQSISLDKLRALKFAEYVNSVKHNAAHKYKFRFLFYNFLLSMDARGFTEKIKFIHQVDPTTKLYYSDILWEAMFGVNAEMSWSKMEVFAFDIPKPLYYGTSILFKGPVIIAEPRHKEFVDLHFTVDGDKFVSSKSPLKLRMYTDLLISANEFYYYFSDCLQPIFQEMSLCFQSVFPLGVDPSDRLVWWDMMRLQMRGQFLFKANIFEARFMGTRDYRDLTDYMPIKLYGWRMLFREGDVLMNVERWISPRVYNDVDGPISLDLPKINWTFKFHWVSYQGCDTKKYIVLPIVKRFGEPNYDTYKDFRANEIIMDDSTLSFSEIGGIVPNFTLDLAHFEWFAMPLLIFGQSQLMKCQYRKKYGYRMDKRPPLKYFNELKRHGWLRIIANVFVFRIFDHFPISGSQNIQGSSVDLRLNDFQMMTHCDMQLYGSKFSSKFKAESLSINATDLAHYASVDPRRTPSFITMAPLVVEYGDQTIVGIEEITLHFNQFLLRYIQDFMKTTEHIRDKFSKKKSTFCDSSIHDFPIEKVQLNVDVVRVLFVSLESELQAIGILEKTNLSMLGKPLEDEDLTTAIHVLIQQFKFMINTQDPDITGENPLICIEGPDIFTATKCSQLAIKSISLNTSPLDIAALNSILDECFGEEKPAAPPVNMNGNEPSESKVSLLVPEVRISLSTSNEYTTIDLKKINANFHNYVDKTLELSLMISQGHIIDSAKDPGFKDVLVKWEQQSVQKAGRPLIHIQLKMPPKISGAYIFSQVEINIEPTIICYDAKFWDDLILIFKKQMEEKPTYGDPFILMSENDSSMILPFQTFDKSIFPEQQEETQELYKTDKAIKIKKRTKSAKTMMMINYFRLNPISMNVSYRNPDNKILSEINNFQGQLHEIIYHDLSVEPTEIAEKLMADIAKDMIPQFIKHVVGIKRPDKTQEQMIEEWLKSDSDKLSQTDKQKKLLFGPKTVKKK</sequence>
<protein>
    <recommendedName>
        <fullName evidence="1">FMP27/BLTP2/Hobbit GFWDK motif-containing RBG unit domain-containing protein</fullName>
    </recommendedName>
</protein>
<dbReference type="VEuPathDB" id="TrichDB:TRFO_17405"/>
<organism evidence="2 3">
    <name type="scientific">Tritrichomonas foetus</name>
    <dbReference type="NCBI Taxonomy" id="1144522"/>
    <lineage>
        <taxon>Eukaryota</taxon>
        <taxon>Metamonada</taxon>
        <taxon>Parabasalia</taxon>
        <taxon>Tritrichomonadida</taxon>
        <taxon>Tritrichomonadidae</taxon>
        <taxon>Tritrichomonas</taxon>
    </lineage>
</organism>
<dbReference type="GeneID" id="94834270"/>
<gene>
    <name evidence="2" type="ORF">TRFO_17405</name>
</gene>
<comment type="caution">
    <text evidence="2">The sequence shown here is derived from an EMBL/GenBank/DDBJ whole genome shotgun (WGS) entry which is preliminary data.</text>
</comment>
<dbReference type="InterPro" id="IPR019441">
    <property type="entry name" value="FMP27/BLTP2/Hobbit_GFWDK_RBG"/>
</dbReference>
<keyword evidence="3" id="KW-1185">Reference proteome</keyword>